<protein>
    <submittedName>
        <fullName evidence="1">Uncharacterized protein</fullName>
    </submittedName>
</protein>
<sequence>MTRLSWFVMAVLTFALAAMSIMYVRARAVGDSGPGLSGDPIDVAQGPGGPWRLGRRLGCRRAASGERSLVDV</sequence>
<name>A0A0S7XRB2_9BACT</name>
<proteinExistence type="predicted"/>
<evidence type="ECO:0000313" key="2">
    <source>
        <dbReference type="Proteomes" id="UP000052020"/>
    </source>
</evidence>
<organism evidence="1 2">
    <name type="scientific">candidate division KD3-62 bacterium DG_56</name>
    <dbReference type="NCBI Taxonomy" id="1704032"/>
    <lineage>
        <taxon>Bacteria</taxon>
        <taxon>candidate division KD3-62</taxon>
    </lineage>
</organism>
<reference evidence="1 2" key="1">
    <citation type="journal article" date="2015" name="Microbiome">
        <title>Genomic resolution of linkages in carbon, nitrogen, and sulfur cycling among widespread estuary sediment bacteria.</title>
        <authorList>
            <person name="Baker B.J."/>
            <person name="Lazar C.S."/>
            <person name="Teske A.P."/>
            <person name="Dick G.J."/>
        </authorList>
    </citation>
    <scope>NUCLEOTIDE SEQUENCE [LARGE SCALE GENOMIC DNA]</scope>
    <source>
        <strain evidence="1">DG_56</strain>
    </source>
</reference>
<comment type="caution">
    <text evidence="1">The sequence shown here is derived from an EMBL/GenBank/DDBJ whole genome shotgun (WGS) entry which is preliminary data.</text>
</comment>
<evidence type="ECO:0000313" key="1">
    <source>
        <dbReference type="EMBL" id="KPJ64396.1"/>
    </source>
</evidence>
<dbReference type="AlphaFoldDB" id="A0A0S7XRB2"/>
<gene>
    <name evidence="1" type="ORF">AMK68_01705</name>
</gene>
<dbReference type="EMBL" id="LIZY01000028">
    <property type="protein sequence ID" value="KPJ64396.1"/>
    <property type="molecule type" value="Genomic_DNA"/>
</dbReference>
<dbReference type="Proteomes" id="UP000052020">
    <property type="component" value="Unassembled WGS sequence"/>
</dbReference>
<accession>A0A0S7XRB2</accession>